<evidence type="ECO:0000313" key="2">
    <source>
        <dbReference type="Proteomes" id="UP001371305"/>
    </source>
</evidence>
<proteinExistence type="predicted"/>
<comment type="caution">
    <text evidence="1">The sequence shown here is derived from an EMBL/GenBank/DDBJ whole genome shotgun (WGS) entry which is preliminary data.</text>
</comment>
<evidence type="ECO:0008006" key="3">
    <source>
        <dbReference type="Google" id="ProtNLM"/>
    </source>
</evidence>
<dbReference type="Gene3D" id="1.25.40.10">
    <property type="entry name" value="Tetratricopeptide repeat domain"/>
    <property type="match status" value="1"/>
</dbReference>
<gene>
    <name evidence="1" type="ORF">WKV53_09565</name>
</gene>
<protein>
    <recommendedName>
        <fullName evidence="3">Tetratricopeptide repeat protein</fullName>
    </recommendedName>
</protein>
<evidence type="ECO:0000313" key="1">
    <source>
        <dbReference type="EMBL" id="MEK7950743.1"/>
    </source>
</evidence>
<dbReference type="RefSeq" id="WP_341404344.1">
    <property type="nucleotide sequence ID" value="NZ_JBBUKT010000003.1"/>
</dbReference>
<name>A0ABU9ASP9_9BACT</name>
<dbReference type="SUPFAM" id="SSF48452">
    <property type="entry name" value="TPR-like"/>
    <property type="match status" value="1"/>
</dbReference>
<accession>A0ABU9ASP9</accession>
<sequence>MGEGPPERILTKEQVEAFVNASNRSVDSLLSAFRLGGDDAYLKEALERFPDHPQVLMTSLSQVQDAEKRLAILENLKRVDPTNALGNCMAARSLLALGRKQEALEELQKSVGKPVNDFTNASTQNDEEAYLASGLTPAQAKLMALSGGSKSLLLQFRTLADGMRDMRKDYQAAGDDQSVESLREIQIGMARQLQEGGRLVDFLVGTVVEKEALKGLESEEATARLEELKQQKELLVGRTNQVAELMKDSAVPEGDWQLYFDRVKLFGENAANEWMLEKHPQR</sequence>
<organism evidence="1 2">
    <name type="scientific">Luteolibacter soli</name>
    <dbReference type="NCBI Taxonomy" id="3135280"/>
    <lineage>
        <taxon>Bacteria</taxon>
        <taxon>Pseudomonadati</taxon>
        <taxon>Verrucomicrobiota</taxon>
        <taxon>Verrucomicrobiia</taxon>
        <taxon>Verrucomicrobiales</taxon>
        <taxon>Verrucomicrobiaceae</taxon>
        <taxon>Luteolibacter</taxon>
    </lineage>
</organism>
<keyword evidence="2" id="KW-1185">Reference proteome</keyword>
<dbReference type="InterPro" id="IPR011990">
    <property type="entry name" value="TPR-like_helical_dom_sf"/>
</dbReference>
<reference evidence="1 2" key="1">
    <citation type="submission" date="2024-04" db="EMBL/GenBank/DDBJ databases">
        <title>Luteolibacter sp. isolated from soil.</title>
        <authorList>
            <person name="An J."/>
        </authorList>
    </citation>
    <scope>NUCLEOTIDE SEQUENCE [LARGE SCALE GENOMIC DNA]</scope>
    <source>
        <strain evidence="1 2">Y139</strain>
    </source>
</reference>
<dbReference type="Proteomes" id="UP001371305">
    <property type="component" value="Unassembled WGS sequence"/>
</dbReference>
<dbReference type="EMBL" id="JBBUKT010000003">
    <property type="protein sequence ID" value="MEK7950743.1"/>
    <property type="molecule type" value="Genomic_DNA"/>
</dbReference>